<sequence length="176" mass="19978">MKRLTVIEPYDPNWSLLYAAEERLLRSLLGQELTAIHHIGSTSVPAIGFAKPIIDILAEVKDITFIDLYDEELSLNGYTARGENGIAGRRYFTKGGADRSHHLHIFQTGDMHARNHLLFKQYLTAHPEEADAYGKLKLELAEKYPDDVKQYQEAKESFTAKILDRAIAWGGNRIDH</sequence>
<evidence type="ECO:0000313" key="2">
    <source>
        <dbReference type="Proteomes" id="UP001596250"/>
    </source>
</evidence>
<organism evidence="1 2">
    <name type="scientific">Marinicrinis lubricantis</name>
    <dbReference type="NCBI Taxonomy" id="2086470"/>
    <lineage>
        <taxon>Bacteria</taxon>
        <taxon>Bacillati</taxon>
        <taxon>Bacillota</taxon>
        <taxon>Bacilli</taxon>
        <taxon>Bacillales</taxon>
        <taxon>Paenibacillaceae</taxon>
    </lineage>
</organism>
<dbReference type="RefSeq" id="WP_379893103.1">
    <property type="nucleotide sequence ID" value="NZ_CBCSCT010000013.1"/>
</dbReference>
<proteinExistence type="predicted"/>
<dbReference type="Proteomes" id="UP001596250">
    <property type="component" value="Unassembled WGS sequence"/>
</dbReference>
<comment type="caution">
    <text evidence="1">The sequence shown here is derived from an EMBL/GenBank/DDBJ whole genome shotgun (WGS) entry which is preliminary data.</text>
</comment>
<name>A0ABW1ILX5_9BACL</name>
<dbReference type="InterPro" id="IPR007344">
    <property type="entry name" value="GrpB/CoaE"/>
</dbReference>
<dbReference type="SUPFAM" id="SSF81301">
    <property type="entry name" value="Nucleotidyltransferase"/>
    <property type="match status" value="1"/>
</dbReference>
<evidence type="ECO:0000313" key="1">
    <source>
        <dbReference type="EMBL" id="MFC5985858.1"/>
    </source>
</evidence>
<keyword evidence="2" id="KW-1185">Reference proteome</keyword>
<dbReference type="Gene3D" id="3.30.460.10">
    <property type="entry name" value="Beta Polymerase, domain 2"/>
    <property type="match status" value="1"/>
</dbReference>
<reference evidence="2" key="1">
    <citation type="journal article" date="2019" name="Int. J. Syst. Evol. Microbiol.">
        <title>The Global Catalogue of Microorganisms (GCM) 10K type strain sequencing project: providing services to taxonomists for standard genome sequencing and annotation.</title>
        <authorList>
            <consortium name="The Broad Institute Genomics Platform"/>
            <consortium name="The Broad Institute Genome Sequencing Center for Infectious Disease"/>
            <person name="Wu L."/>
            <person name="Ma J."/>
        </authorList>
    </citation>
    <scope>NUCLEOTIDE SEQUENCE [LARGE SCALE GENOMIC DNA]</scope>
    <source>
        <strain evidence="2">CCM 8749</strain>
    </source>
</reference>
<protein>
    <submittedName>
        <fullName evidence="1">GrpB family protein</fullName>
    </submittedName>
</protein>
<dbReference type="PANTHER" id="PTHR34822:SF1">
    <property type="entry name" value="GRPB FAMILY PROTEIN"/>
    <property type="match status" value="1"/>
</dbReference>
<dbReference type="InterPro" id="IPR043519">
    <property type="entry name" value="NT_sf"/>
</dbReference>
<dbReference type="PANTHER" id="PTHR34822">
    <property type="entry name" value="GRPB DOMAIN PROTEIN (AFU_ORTHOLOGUE AFUA_1G01530)"/>
    <property type="match status" value="1"/>
</dbReference>
<gene>
    <name evidence="1" type="ORF">ACFPXP_05365</name>
</gene>
<dbReference type="Pfam" id="PF04229">
    <property type="entry name" value="GrpB"/>
    <property type="match status" value="1"/>
</dbReference>
<dbReference type="EMBL" id="JBHSQV010000032">
    <property type="protein sequence ID" value="MFC5985858.1"/>
    <property type="molecule type" value="Genomic_DNA"/>
</dbReference>
<accession>A0ABW1ILX5</accession>